<feature type="domain" description="GGDEF" evidence="3">
    <location>
        <begin position="402"/>
        <end position="536"/>
    </location>
</feature>
<evidence type="ECO:0000313" key="4">
    <source>
        <dbReference type="EMBL" id="TEB08424.1"/>
    </source>
</evidence>
<dbReference type="FunFam" id="3.30.70.270:FF:000001">
    <property type="entry name" value="Diguanylate cyclase domain protein"/>
    <property type="match status" value="1"/>
</dbReference>
<dbReference type="GO" id="GO:0043709">
    <property type="term" value="P:cell adhesion involved in single-species biofilm formation"/>
    <property type="evidence" value="ECO:0007669"/>
    <property type="project" value="TreeGrafter"/>
</dbReference>
<feature type="transmembrane region" description="Helical" evidence="1">
    <location>
        <begin position="85"/>
        <end position="106"/>
    </location>
</feature>
<dbReference type="RefSeq" id="WP_190240046.1">
    <property type="nucleotide sequence ID" value="NZ_QFGA01000001.1"/>
</dbReference>
<feature type="transmembrane region" description="Helical" evidence="1">
    <location>
        <begin position="200"/>
        <end position="218"/>
    </location>
</feature>
<dbReference type="InterPro" id="IPR013767">
    <property type="entry name" value="PAS_fold"/>
</dbReference>
<reference evidence="4 5" key="1">
    <citation type="journal article" date="2018" name="Environ. Microbiol.">
        <title>Novel energy conservation strategies and behaviour of Pelotomaculum schinkii driving syntrophic propionate catabolism.</title>
        <authorList>
            <person name="Hidalgo-Ahumada C.A.P."/>
            <person name="Nobu M.K."/>
            <person name="Narihiro T."/>
            <person name="Tamaki H."/>
            <person name="Liu W.T."/>
            <person name="Kamagata Y."/>
            <person name="Stams A.J.M."/>
            <person name="Imachi H."/>
            <person name="Sousa D.Z."/>
        </authorList>
    </citation>
    <scope>NUCLEOTIDE SEQUENCE [LARGE SCALE GENOMIC DNA]</scope>
    <source>
        <strain evidence="4 5">HH</strain>
    </source>
</reference>
<feature type="transmembrane region" description="Helical" evidence="1">
    <location>
        <begin position="118"/>
        <end position="136"/>
    </location>
</feature>
<comment type="caution">
    <text evidence="4">The sequence shown here is derived from an EMBL/GenBank/DDBJ whole genome shotgun (WGS) entry which is preliminary data.</text>
</comment>
<feature type="transmembrane region" description="Helical" evidence="1">
    <location>
        <begin position="165"/>
        <end position="188"/>
    </location>
</feature>
<keyword evidence="1" id="KW-0472">Membrane</keyword>
<feature type="transmembrane region" description="Helical" evidence="1">
    <location>
        <begin position="24"/>
        <end position="47"/>
    </location>
</feature>
<dbReference type="SUPFAM" id="SSF55785">
    <property type="entry name" value="PYP-like sensor domain (PAS domain)"/>
    <property type="match status" value="1"/>
</dbReference>
<dbReference type="Proteomes" id="UP000298324">
    <property type="component" value="Unassembled WGS sequence"/>
</dbReference>
<dbReference type="Gene3D" id="3.30.450.20">
    <property type="entry name" value="PAS domain"/>
    <property type="match status" value="1"/>
</dbReference>
<dbReference type="Pfam" id="PF00989">
    <property type="entry name" value="PAS"/>
    <property type="match status" value="1"/>
</dbReference>
<name>A0A4Y7RHF9_9FIRM</name>
<keyword evidence="1" id="KW-1133">Transmembrane helix</keyword>
<dbReference type="InterPro" id="IPR050469">
    <property type="entry name" value="Diguanylate_Cyclase"/>
</dbReference>
<protein>
    <submittedName>
        <fullName evidence="4">Diguanylate cyclase DosC</fullName>
        <ecNumber evidence="4">2.7.7.65</ecNumber>
    </submittedName>
</protein>
<dbReference type="InterPro" id="IPR000160">
    <property type="entry name" value="GGDEF_dom"/>
</dbReference>
<dbReference type="NCBIfam" id="TIGR00254">
    <property type="entry name" value="GGDEF"/>
    <property type="match status" value="1"/>
</dbReference>
<dbReference type="CDD" id="cd01949">
    <property type="entry name" value="GGDEF"/>
    <property type="match status" value="1"/>
</dbReference>
<dbReference type="InterPro" id="IPR000014">
    <property type="entry name" value="PAS"/>
</dbReference>
<dbReference type="SMART" id="SM00267">
    <property type="entry name" value="GGDEF"/>
    <property type="match status" value="1"/>
</dbReference>
<feature type="domain" description="PAC" evidence="2">
    <location>
        <begin position="317"/>
        <end position="370"/>
    </location>
</feature>
<evidence type="ECO:0000259" key="3">
    <source>
        <dbReference type="PROSITE" id="PS50887"/>
    </source>
</evidence>
<keyword evidence="5" id="KW-1185">Reference proteome</keyword>
<dbReference type="EC" id="2.7.7.65" evidence="4"/>
<dbReference type="InterPro" id="IPR035965">
    <property type="entry name" value="PAS-like_dom_sf"/>
</dbReference>
<dbReference type="EMBL" id="QFGA01000001">
    <property type="protein sequence ID" value="TEB08424.1"/>
    <property type="molecule type" value="Genomic_DNA"/>
</dbReference>
<dbReference type="GO" id="GO:0052621">
    <property type="term" value="F:diguanylate cyclase activity"/>
    <property type="evidence" value="ECO:0007669"/>
    <property type="project" value="UniProtKB-EC"/>
</dbReference>
<dbReference type="InterPro" id="IPR000700">
    <property type="entry name" value="PAS-assoc_C"/>
</dbReference>
<dbReference type="CDD" id="cd00130">
    <property type="entry name" value="PAS"/>
    <property type="match status" value="1"/>
</dbReference>
<feature type="transmembrane region" description="Helical" evidence="1">
    <location>
        <begin position="54"/>
        <end position="73"/>
    </location>
</feature>
<dbReference type="PROSITE" id="PS50887">
    <property type="entry name" value="GGDEF"/>
    <property type="match status" value="1"/>
</dbReference>
<dbReference type="PANTHER" id="PTHR45138:SF9">
    <property type="entry name" value="DIGUANYLATE CYCLASE DGCM-RELATED"/>
    <property type="match status" value="1"/>
</dbReference>
<dbReference type="Gene3D" id="3.30.70.270">
    <property type="match status" value="1"/>
</dbReference>
<dbReference type="InterPro" id="IPR043128">
    <property type="entry name" value="Rev_trsase/Diguanyl_cyclase"/>
</dbReference>
<dbReference type="InterPro" id="IPR029787">
    <property type="entry name" value="Nucleotide_cyclase"/>
</dbReference>
<dbReference type="InterPro" id="IPR031621">
    <property type="entry name" value="HisKA_7TM"/>
</dbReference>
<organism evidence="4 5">
    <name type="scientific">Pelotomaculum schinkii</name>
    <dbReference type="NCBI Taxonomy" id="78350"/>
    <lineage>
        <taxon>Bacteria</taxon>
        <taxon>Bacillati</taxon>
        <taxon>Bacillota</taxon>
        <taxon>Clostridia</taxon>
        <taxon>Eubacteriales</taxon>
        <taxon>Desulfotomaculaceae</taxon>
        <taxon>Pelotomaculum</taxon>
    </lineage>
</organism>
<keyword evidence="4" id="KW-0548">Nucleotidyltransferase</keyword>
<accession>A0A4Y7RHF9</accession>
<proteinExistence type="predicted"/>
<keyword evidence="1" id="KW-0812">Transmembrane</keyword>
<dbReference type="GO" id="GO:0005886">
    <property type="term" value="C:plasma membrane"/>
    <property type="evidence" value="ECO:0007669"/>
    <property type="project" value="TreeGrafter"/>
</dbReference>
<dbReference type="Pfam" id="PF00990">
    <property type="entry name" value="GGDEF"/>
    <property type="match status" value="1"/>
</dbReference>
<sequence>MMTSANRAFLLLVKKDVIVMLHGYLAYIVALLIASVISLLMALFLFIRRTKTGAVVLAYLMLSTSVYSLGYAFELACSTLSGMLFWSKFQYLGISIIPALWIIMVIQMTGKDRWLTRPVLIAIFIIPFTTFILHLTDSYHHLYYSSVSVNLNSPFPLLVFTKGPWYWVHVAFTNLSILCGNIMLLDMWRRSAPSYSRQAAIILIASLAPWAGLIIYQTGRSPWDLDLTPFTFTCTGLITAWGLFQYRLFDLIPVARDKVFDSMRDGVLVVDTSDRIVDFNPTAQLIVKKLSKKDIGRPAKEVLADYPELLKQLSVNNNEQNNLQTSQGGVSYYYNSRVTPVMNDKNKLIGKTIVLNDITQQVLLHEKLSKLATLDALTNIFNRRHFLDLSNDELCHAKQSGTSISLILMDLDHFKQINDTYGHKAGDIVITTVTAVCSNNLRVTDLFGRYGGEEFVAFLPETSSEEAFQIAERLRQNIAVTRIELDDGSITVTASFGVASADKAGDIELDELLKNADEALYEAKEAGRNCVRRRFLN</sequence>
<dbReference type="PROSITE" id="PS50113">
    <property type="entry name" value="PAC"/>
    <property type="match status" value="1"/>
</dbReference>
<evidence type="ECO:0000313" key="5">
    <source>
        <dbReference type="Proteomes" id="UP000298324"/>
    </source>
</evidence>
<evidence type="ECO:0000259" key="2">
    <source>
        <dbReference type="PROSITE" id="PS50113"/>
    </source>
</evidence>
<dbReference type="Pfam" id="PF16927">
    <property type="entry name" value="HisKA_7TM"/>
    <property type="match status" value="1"/>
</dbReference>
<keyword evidence="4" id="KW-0808">Transferase</keyword>
<feature type="transmembrane region" description="Helical" evidence="1">
    <location>
        <begin position="230"/>
        <end position="249"/>
    </location>
</feature>
<gene>
    <name evidence="4" type="primary">dosC</name>
    <name evidence="4" type="ORF">Psch_01987</name>
</gene>
<dbReference type="SUPFAM" id="SSF55073">
    <property type="entry name" value="Nucleotide cyclase"/>
    <property type="match status" value="1"/>
</dbReference>
<dbReference type="PANTHER" id="PTHR45138">
    <property type="entry name" value="REGULATORY COMPONENTS OF SENSORY TRANSDUCTION SYSTEM"/>
    <property type="match status" value="1"/>
</dbReference>
<dbReference type="GO" id="GO:1902201">
    <property type="term" value="P:negative regulation of bacterial-type flagellum-dependent cell motility"/>
    <property type="evidence" value="ECO:0007669"/>
    <property type="project" value="TreeGrafter"/>
</dbReference>
<dbReference type="GO" id="GO:0006355">
    <property type="term" value="P:regulation of DNA-templated transcription"/>
    <property type="evidence" value="ECO:0007669"/>
    <property type="project" value="InterPro"/>
</dbReference>
<evidence type="ECO:0000256" key="1">
    <source>
        <dbReference type="SAM" id="Phobius"/>
    </source>
</evidence>
<dbReference type="AlphaFoldDB" id="A0A4Y7RHF9"/>